<keyword evidence="3" id="KW-0326">Glycosidase</keyword>
<feature type="domain" description="Glycosyl hydrolase family 13 catalytic" evidence="5">
    <location>
        <begin position="27"/>
        <end position="450"/>
    </location>
</feature>
<evidence type="ECO:0000259" key="5">
    <source>
        <dbReference type="SMART" id="SM00642"/>
    </source>
</evidence>
<dbReference type="RefSeq" id="XP_056507090.1">
    <property type="nucleotide sequence ID" value="XM_056660592.1"/>
</dbReference>
<dbReference type="AlphaFoldDB" id="A0A9W9EHA7"/>
<dbReference type="GO" id="GO:0004575">
    <property type="term" value="F:sucrose alpha-glucosidase activity"/>
    <property type="evidence" value="ECO:0007669"/>
    <property type="project" value="TreeGrafter"/>
</dbReference>
<keyword evidence="2" id="KW-0378">Hydrolase</keyword>
<dbReference type="InterPro" id="IPR045857">
    <property type="entry name" value="O16G_dom_2"/>
</dbReference>
<dbReference type="GO" id="GO:0000025">
    <property type="term" value="P:maltose catabolic process"/>
    <property type="evidence" value="ECO:0007669"/>
    <property type="project" value="TreeGrafter"/>
</dbReference>
<keyword evidence="7" id="KW-1185">Reference proteome</keyword>
<comment type="similarity">
    <text evidence="1">Belongs to the glycosyl hydrolase 13 family.</text>
</comment>
<dbReference type="InterPro" id="IPR006047">
    <property type="entry name" value="GH13_cat_dom"/>
</dbReference>
<dbReference type="Gene3D" id="2.60.40.1180">
    <property type="entry name" value="Golgi alpha-mannosidase II"/>
    <property type="match status" value="1"/>
</dbReference>
<dbReference type="EMBL" id="JAPMSZ010000012">
    <property type="protein sequence ID" value="KAJ5081803.1"/>
    <property type="molecule type" value="Genomic_DNA"/>
</dbReference>
<dbReference type="SUPFAM" id="SSF51445">
    <property type="entry name" value="(Trans)glycosidases"/>
    <property type="match status" value="1"/>
</dbReference>
<evidence type="ECO:0000256" key="4">
    <source>
        <dbReference type="ARBA" id="ARBA00026248"/>
    </source>
</evidence>
<dbReference type="PANTHER" id="PTHR10357:SF232">
    <property type="entry name" value="GLYCOSYL HYDROLASE FAMILY 13 CATALYTIC DOMAIN-CONTAINING PROTEIN"/>
    <property type="match status" value="1"/>
</dbReference>
<dbReference type="GeneID" id="81399761"/>
<dbReference type="Gene3D" id="3.20.20.80">
    <property type="entry name" value="Glycosidases"/>
    <property type="match status" value="1"/>
</dbReference>
<dbReference type="NCBIfam" id="NF008183">
    <property type="entry name" value="PRK10933.1"/>
    <property type="match status" value="1"/>
</dbReference>
<dbReference type="Gene3D" id="3.90.400.10">
    <property type="entry name" value="Oligo-1,6-glucosidase, Domain 2"/>
    <property type="match status" value="1"/>
</dbReference>
<reference evidence="6" key="2">
    <citation type="journal article" date="2023" name="IMA Fungus">
        <title>Comparative genomic study of the Penicillium genus elucidates a diverse pangenome and 15 lateral gene transfer events.</title>
        <authorList>
            <person name="Petersen C."/>
            <person name="Sorensen T."/>
            <person name="Nielsen M.R."/>
            <person name="Sondergaard T.E."/>
            <person name="Sorensen J.L."/>
            <person name="Fitzpatrick D.A."/>
            <person name="Frisvad J.C."/>
            <person name="Nielsen K.L."/>
        </authorList>
    </citation>
    <scope>NUCLEOTIDE SEQUENCE</scope>
    <source>
        <strain evidence="6">IBT 34128</strain>
    </source>
</reference>
<protein>
    <recommendedName>
        <fullName evidence="5">Glycosyl hydrolase family 13 catalytic domain-containing protein</fullName>
    </recommendedName>
</protein>
<dbReference type="InterPro" id="IPR017853">
    <property type="entry name" value="GH"/>
</dbReference>
<dbReference type="InterPro" id="IPR013780">
    <property type="entry name" value="Glyco_hydro_b"/>
</dbReference>
<dbReference type="SMART" id="SM00642">
    <property type="entry name" value="Aamy"/>
    <property type="match status" value="1"/>
</dbReference>
<evidence type="ECO:0000313" key="7">
    <source>
        <dbReference type="Proteomes" id="UP001141434"/>
    </source>
</evidence>
<reference evidence="6" key="1">
    <citation type="submission" date="2022-11" db="EMBL/GenBank/DDBJ databases">
        <authorList>
            <person name="Petersen C."/>
        </authorList>
    </citation>
    <scope>NUCLEOTIDE SEQUENCE</scope>
    <source>
        <strain evidence="6">IBT 34128</strain>
    </source>
</reference>
<dbReference type="GO" id="GO:0005987">
    <property type="term" value="P:sucrose catabolic process"/>
    <property type="evidence" value="ECO:0007669"/>
    <property type="project" value="TreeGrafter"/>
</dbReference>
<dbReference type="Proteomes" id="UP001141434">
    <property type="component" value="Unassembled WGS sequence"/>
</dbReference>
<dbReference type="PANTHER" id="PTHR10357">
    <property type="entry name" value="ALPHA-AMYLASE FAMILY MEMBER"/>
    <property type="match status" value="1"/>
</dbReference>
<dbReference type="FunFam" id="3.90.400.10:FF:000004">
    <property type="entry name" value="Oligo-1,6-glucosidase"/>
    <property type="match status" value="1"/>
</dbReference>
<organism evidence="6 7">
    <name type="scientific">Penicillium alfredii</name>
    <dbReference type="NCBI Taxonomy" id="1506179"/>
    <lineage>
        <taxon>Eukaryota</taxon>
        <taxon>Fungi</taxon>
        <taxon>Dikarya</taxon>
        <taxon>Ascomycota</taxon>
        <taxon>Pezizomycotina</taxon>
        <taxon>Eurotiomycetes</taxon>
        <taxon>Eurotiomycetidae</taxon>
        <taxon>Eurotiales</taxon>
        <taxon>Aspergillaceae</taxon>
        <taxon>Penicillium</taxon>
    </lineage>
</organism>
<evidence type="ECO:0000256" key="1">
    <source>
        <dbReference type="ARBA" id="ARBA00008061"/>
    </source>
</evidence>
<evidence type="ECO:0000256" key="2">
    <source>
        <dbReference type="ARBA" id="ARBA00022801"/>
    </source>
</evidence>
<dbReference type="SUPFAM" id="SSF51011">
    <property type="entry name" value="Glycosyl hydrolase domain"/>
    <property type="match status" value="1"/>
</dbReference>
<evidence type="ECO:0000313" key="6">
    <source>
        <dbReference type="EMBL" id="KAJ5081803.1"/>
    </source>
</evidence>
<dbReference type="GO" id="GO:0033934">
    <property type="term" value="F:glucan 1,4-alpha-maltotriohydrolase activity"/>
    <property type="evidence" value="ECO:0007669"/>
    <property type="project" value="TreeGrafter"/>
</dbReference>
<gene>
    <name evidence="6" type="ORF">NUU61_010067</name>
</gene>
<dbReference type="GO" id="GO:0004574">
    <property type="term" value="F:oligo-1,6-glucosidase activity"/>
    <property type="evidence" value="ECO:0007669"/>
    <property type="project" value="TreeGrafter"/>
</dbReference>
<comment type="caution">
    <text evidence="6">The sequence shown here is derived from an EMBL/GenBank/DDBJ whole genome shotgun (WGS) entry which is preliminary data.</text>
</comment>
<evidence type="ECO:0000256" key="3">
    <source>
        <dbReference type="ARBA" id="ARBA00023295"/>
    </source>
</evidence>
<dbReference type="FunFam" id="3.20.20.80:FF:000064">
    <property type="entry name" value="Oligo-1,6-glucosidase"/>
    <property type="match status" value="1"/>
</dbReference>
<accession>A0A9W9EHA7</accession>
<dbReference type="GO" id="GO:0004556">
    <property type="term" value="F:alpha-amylase activity"/>
    <property type="evidence" value="ECO:0007669"/>
    <property type="project" value="TreeGrafter"/>
</dbReference>
<proteinExistence type="inferred from homology"/>
<dbReference type="OrthoDB" id="1740265at2759"/>
<dbReference type="CDD" id="cd11333">
    <property type="entry name" value="AmyAc_SI_OligoGlu_DGase"/>
    <property type="match status" value="1"/>
</dbReference>
<name>A0A9W9EHA7_9EURO</name>
<dbReference type="FunFam" id="3.20.20.80:FF:000270">
    <property type="entry name" value="Oligo-1,6-glucosidase"/>
    <property type="match status" value="1"/>
</dbReference>
<sequence length="593" mass="69933">MPVTDDTFKPLVMDMDRQWWREIIIYEIYVQSFQDSNNDGIGDLRGIIQRLDYIKKLGADMIWLTPIYVSPLEDQGYDIANYKELNPMYGTMKDWEDLCAEVHKRGMKMMMDMVFNHTSSQHEWFIESKKARDNPKRDWYFWRKSKTGKNGERMPPNNWESMFGGPAWTYDEKTDEWYMHLFSPSQPDLNWDNPEVRDAVFDVIDFWGKKGTDGFRFDVINLVSKMPGLPDAPIKNPDKVEQPATEMYTNGPNIHKYMHEMNRKVLSKYTNCTVGEMPCGVNEYEASEYVAKERQELSMVFQFDHMNLDGANGDKWQPRKFELWEYERVLRVWQQHMLGNHGWSSLYLENHDQARAVSRFGNPDPRFRAVSSKMLATFLLALRGTVFLYQGQELGTPHPQNWKIEDYPDVETQEWYKAQHKIRKESDPSKEPDMTEVMDVIRLKGRDNARTPMLWDNSANGGFTAADVKPWIRLNEEYADINVQAQERDPDSVLNYFIKLAHIRKQHPLMFYGAYVPVNPTAPKVFSFLRTQGPWRSLVFCNWAPEHSEFEIPEEINIDLAVMLIANYHVEDDPLQRKLRLRPYEARIYSLRN</sequence>
<keyword evidence="4" id="KW-0462">Maltose metabolism</keyword>
<dbReference type="Pfam" id="PF00128">
    <property type="entry name" value="Alpha-amylase"/>
    <property type="match status" value="1"/>
</dbReference>